<feature type="region of interest" description="Disordered" evidence="1">
    <location>
        <begin position="154"/>
        <end position="211"/>
    </location>
</feature>
<dbReference type="OrthoDB" id="2439248at2759"/>
<comment type="caution">
    <text evidence="2">The sequence shown here is derived from an EMBL/GenBank/DDBJ whole genome shotgun (WGS) entry which is preliminary data.</text>
</comment>
<reference evidence="2" key="1">
    <citation type="journal article" date="2020" name="Fungal Divers.">
        <title>Resolving the Mortierellaceae phylogeny through synthesis of multi-gene phylogenetics and phylogenomics.</title>
        <authorList>
            <person name="Vandepol N."/>
            <person name="Liber J."/>
            <person name="Desiro A."/>
            <person name="Na H."/>
            <person name="Kennedy M."/>
            <person name="Barry K."/>
            <person name="Grigoriev I.V."/>
            <person name="Miller A.N."/>
            <person name="O'Donnell K."/>
            <person name="Stajich J.E."/>
            <person name="Bonito G."/>
        </authorList>
    </citation>
    <scope>NUCLEOTIDE SEQUENCE</scope>
    <source>
        <strain evidence="2">NRRL 2769</strain>
    </source>
</reference>
<feature type="non-terminal residue" evidence="2">
    <location>
        <position position="211"/>
    </location>
</feature>
<proteinExistence type="predicted"/>
<name>A0A9P6SXE5_9FUNG</name>
<feature type="region of interest" description="Disordered" evidence="1">
    <location>
        <begin position="84"/>
        <end position="121"/>
    </location>
</feature>
<dbReference type="AlphaFoldDB" id="A0A9P6SXE5"/>
<feature type="compositionally biased region" description="Basic and acidic residues" evidence="1">
    <location>
        <begin position="164"/>
        <end position="173"/>
    </location>
</feature>
<gene>
    <name evidence="2" type="ORF">BGZ80_002279</name>
</gene>
<evidence type="ECO:0000313" key="2">
    <source>
        <dbReference type="EMBL" id="KAG0009544.1"/>
    </source>
</evidence>
<evidence type="ECO:0000313" key="3">
    <source>
        <dbReference type="Proteomes" id="UP000703661"/>
    </source>
</evidence>
<feature type="compositionally biased region" description="Polar residues" evidence="1">
    <location>
        <begin position="177"/>
        <end position="191"/>
    </location>
</feature>
<dbReference type="EMBL" id="JAAAID010001558">
    <property type="protein sequence ID" value="KAG0009544.1"/>
    <property type="molecule type" value="Genomic_DNA"/>
</dbReference>
<organism evidence="2 3">
    <name type="scientific">Entomortierella chlamydospora</name>
    <dbReference type="NCBI Taxonomy" id="101097"/>
    <lineage>
        <taxon>Eukaryota</taxon>
        <taxon>Fungi</taxon>
        <taxon>Fungi incertae sedis</taxon>
        <taxon>Mucoromycota</taxon>
        <taxon>Mortierellomycotina</taxon>
        <taxon>Mortierellomycetes</taxon>
        <taxon>Mortierellales</taxon>
        <taxon>Mortierellaceae</taxon>
        <taxon>Entomortierella</taxon>
    </lineage>
</organism>
<keyword evidence="3" id="KW-1185">Reference proteome</keyword>
<sequence length="211" mass="23094">MNPTDLHAADNADTVISVEQVASNDEAVVPNSLEDTRQHHLQSEADNINVGEEIRPTSPPFPLGFRYPNHSLRGDYTPSIRSAHYPGHQQSMRPFSPSYRSDSHPPLGGHRFADGSQSAGRDASKLPIIDYAGLDASVTEATFIEHGFEKTTFTESTNLPESGNTKEPKKSLDRAASTASSVKRAPSSGSNVEFRRRSARKASFYSERAPR</sequence>
<evidence type="ECO:0000256" key="1">
    <source>
        <dbReference type="SAM" id="MobiDB-lite"/>
    </source>
</evidence>
<protein>
    <submittedName>
        <fullName evidence="2">Uncharacterized protein</fullName>
    </submittedName>
</protein>
<accession>A0A9P6SXE5</accession>
<feature type="compositionally biased region" description="Polar residues" evidence="1">
    <location>
        <begin position="154"/>
        <end position="163"/>
    </location>
</feature>
<dbReference type="Proteomes" id="UP000703661">
    <property type="component" value="Unassembled WGS sequence"/>
</dbReference>